<dbReference type="PATRIC" id="fig|1813736.3.peg.1968"/>
<dbReference type="RefSeq" id="WP_110170495.1">
    <property type="nucleotide sequence ID" value="NZ_CP015136.1"/>
</dbReference>
<protein>
    <recommendedName>
        <fullName evidence="3">Zinc-finger domain-containing protein</fullName>
    </recommendedName>
</protein>
<proteinExistence type="predicted"/>
<dbReference type="Gene3D" id="1.10.10.1320">
    <property type="entry name" value="Anti-sigma factor, zinc-finger domain"/>
    <property type="match status" value="1"/>
</dbReference>
<evidence type="ECO:0000313" key="1">
    <source>
        <dbReference type="EMBL" id="AMY08673.1"/>
    </source>
</evidence>
<dbReference type="STRING" id="1855912.LuPra_01877"/>
<dbReference type="EMBL" id="CP015136">
    <property type="protein sequence ID" value="AMY08673.1"/>
    <property type="molecule type" value="Genomic_DNA"/>
</dbReference>
<sequence length="200" mass="21634">MATTRSEPPQCSAPISEEILLEYWMAALDEAAETAIEEHLFACDECGGRLRGTIALAEALRDVARSGSLRVIVSDDFVRQAKAEGRTVREYTPPRGGVVACTISADDDFLIARLVAELAGLPRVDLGIYDSEGRERGRMADVPVDAAARAVLYQESATFAKAAPDDVMVLRLLAVEAGGERVLGEYEMRHTRTIPGPAAW</sequence>
<dbReference type="OrthoDB" id="8847270at2"/>
<dbReference type="AlphaFoldDB" id="A0A143PK93"/>
<dbReference type="Proteomes" id="UP000076079">
    <property type="component" value="Chromosome"/>
</dbReference>
<gene>
    <name evidence="1" type="ORF">LuPra_01877</name>
</gene>
<accession>A0A143PK93</accession>
<reference evidence="2" key="2">
    <citation type="submission" date="2016-04" db="EMBL/GenBank/DDBJ databases">
        <title>First Complete Genome Sequence of a Subdivision 6 Acidobacterium.</title>
        <authorList>
            <person name="Huang S."/>
            <person name="Vieira S."/>
            <person name="Bunk B."/>
            <person name="Riedel T."/>
            <person name="Sproeer C."/>
            <person name="Overmann J."/>
        </authorList>
    </citation>
    <scope>NUCLEOTIDE SEQUENCE [LARGE SCALE GENOMIC DNA]</scope>
    <source>
        <strain evidence="2">DSM 100886 HEG_-6_39</strain>
    </source>
</reference>
<keyword evidence="2" id="KW-1185">Reference proteome</keyword>
<name>A0A143PK93_LUTPR</name>
<dbReference type="KEGG" id="abac:LuPra_01877"/>
<evidence type="ECO:0000313" key="2">
    <source>
        <dbReference type="Proteomes" id="UP000076079"/>
    </source>
</evidence>
<organism evidence="1 2">
    <name type="scientific">Luteitalea pratensis</name>
    <dbReference type="NCBI Taxonomy" id="1855912"/>
    <lineage>
        <taxon>Bacteria</taxon>
        <taxon>Pseudomonadati</taxon>
        <taxon>Acidobacteriota</taxon>
        <taxon>Vicinamibacteria</taxon>
        <taxon>Vicinamibacterales</taxon>
        <taxon>Vicinamibacteraceae</taxon>
        <taxon>Luteitalea</taxon>
    </lineage>
</organism>
<dbReference type="InterPro" id="IPR041916">
    <property type="entry name" value="Anti_sigma_zinc_sf"/>
</dbReference>
<reference evidence="1 2" key="1">
    <citation type="journal article" date="2016" name="Genome Announc.">
        <title>First Complete Genome Sequence of a Subdivision 6 Acidobacterium Strain.</title>
        <authorList>
            <person name="Huang S."/>
            <person name="Vieira S."/>
            <person name="Bunk B."/>
            <person name="Riedel T."/>
            <person name="Sproer C."/>
            <person name="Overmann J."/>
        </authorList>
    </citation>
    <scope>NUCLEOTIDE SEQUENCE [LARGE SCALE GENOMIC DNA]</scope>
    <source>
        <strain evidence="2">DSM 100886 HEG_-6_39</strain>
    </source>
</reference>
<evidence type="ECO:0008006" key="3">
    <source>
        <dbReference type="Google" id="ProtNLM"/>
    </source>
</evidence>